<evidence type="ECO:0000256" key="6">
    <source>
        <dbReference type="SAM" id="Phobius"/>
    </source>
</evidence>
<comment type="caution">
    <text evidence="8">The sequence shown here is derived from an EMBL/GenBank/DDBJ whole genome shotgun (WGS) entry which is preliminary data.</text>
</comment>
<evidence type="ECO:0000256" key="3">
    <source>
        <dbReference type="ARBA" id="ARBA00022801"/>
    </source>
</evidence>
<keyword evidence="3" id="KW-0378">Hydrolase</keyword>
<keyword evidence="4" id="KW-0788">Thiol protease</keyword>
<dbReference type="EMBL" id="JANPWE010000019">
    <property type="protein sequence ID" value="MCR6547061.1"/>
    <property type="molecule type" value="Genomic_DNA"/>
</dbReference>
<accession>A0ABT1YBM0</accession>
<dbReference type="InterPro" id="IPR000064">
    <property type="entry name" value="NLP_P60_dom"/>
</dbReference>
<dbReference type="Pfam" id="PF00877">
    <property type="entry name" value="NLPC_P60"/>
    <property type="match status" value="1"/>
</dbReference>
<dbReference type="Gene3D" id="3.90.1720.10">
    <property type="entry name" value="endopeptidase domain like (from Nostoc punctiforme)"/>
    <property type="match status" value="1"/>
</dbReference>
<feature type="compositionally biased region" description="Basic residues" evidence="5">
    <location>
        <begin position="76"/>
        <end position="85"/>
    </location>
</feature>
<feature type="domain" description="NlpC/P60" evidence="7">
    <location>
        <begin position="557"/>
        <end position="682"/>
    </location>
</feature>
<feature type="compositionally biased region" description="Basic and acidic residues" evidence="5">
    <location>
        <begin position="86"/>
        <end position="99"/>
    </location>
</feature>
<keyword evidence="9" id="KW-1185">Reference proteome</keyword>
<evidence type="ECO:0000313" key="9">
    <source>
        <dbReference type="Proteomes" id="UP001524944"/>
    </source>
</evidence>
<dbReference type="RefSeq" id="WP_257914198.1">
    <property type="nucleotide sequence ID" value="NZ_JANPWE010000019.1"/>
</dbReference>
<dbReference type="InterPro" id="IPR038765">
    <property type="entry name" value="Papain-like_cys_pep_sf"/>
</dbReference>
<protein>
    <submittedName>
        <fullName evidence="8">NlpC/P60 family protein</fullName>
    </submittedName>
</protein>
<feature type="transmembrane region" description="Helical" evidence="6">
    <location>
        <begin position="331"/>
        <end position="351"/>
    </location>
</feature>
<evidence type="ECO:0000259" key="7">
    <source>
        <dbReference type="PROSITE" id="PS51935"/>
    </source>
</evidence>
<gene>
    <name evidence="8" type="ORF">NVS47_16360</name>
</gene>
<reference evidence="8 9" key="1">
    <citation type="submission" date="2022-08" db="EMBL/GenBank/DDBJ databases">
        <title>Proteogenomics of the novel Dehalobacterium formicoaceticum strain EZ94 highlights a key role of methyltransferases during anaerobic dichloromethane degradation.</title>
        <authorList>
            <person name="Wasmund K."/>
        </authorList>
    </citation>
    <scope>NUCLEOTIDE SEQUENCE [LARGE SCALE GENOMIC DNA]</scope>
    <source>
        <strain evidence="8 9">EZ94</strain>
    </source>
</reference>
<proteinExistence type="inferred from homology"/>
<dbReference type="PANTHER" id="PTHR47053">
    <property type="entry name" value="MUREIN DD-ENDOPEPTIDASE MEPH-RELATED"/>
    <property type="match status" value="1"/>
</dbReference>
<dbReference type="Proteomes" id="UP001524944">
    <property type="component" value="Unassembled WGS sequence"/>
</dbReference>
<dbReference type="NCBIfam" id="NF045974">
    <property type="entry name" value="conju_CD1108"/>
    <property type="match status" value="1"/>
</dbReference>
<evidence type="ECO:0000313" key="8">
    <source>
        <dbReference type="EMBL" id="MCR6547061.1"/>
    </source>
</evidence>
<dbReference type="SUPFAM" id="SSF54001">
    <property type="entry name" value="Cysteine proteinases"/>
    <property type="match status" value="1"/>
</dbReference>
<evidence type="ECO:0000256" key="4">
    <source>
        <dbReference type="ARBA" id="ARBA00022807"/>
    </source>
</evidence>
<dbReference type="InterPro" id="IPR051202">
    <property type="entry name" value="Peptidase_C40"/>
</dbReference>
<keyword evidence="2" id="KW-0645">Protease</keyword>
<comment type="similarity">
    <text evidence="1">Belongs to the peptidase C40 family.</text>
</comment>
<feature type="compositionally biased region" description="Basic and acidic residues" evidence="5">
    <location>
        <begin position="1"/>
        <end position="11"/>
    </location>
</feature>
<feature type="compositionally biased region" description="Basic and acidic residues" evidence="5">
    <location>
        <begin position="58"/>
        <end position="75"/>
    </location>
</feature>
<feature type="compositionally biased region" description="Low complexity" evidence="5">
    <location>
        <begin position="36"/>
        <end position="47"/>
    </location>
</feature>
<feature type="region of interest" description="Disordered" evidence="5">
    <location>
        <begin position="1"/>
        <end position="121"/>
    </location>
</feature>
<name>A0ABT1YBM0_9FIRM</name>
<sequence>MTRDGAFEENRTTGTAERISQRDTEPVFSKPQDAAQPLTPEPEQLLKPPLPLTQGGTKQDKGTAERVFDRLDTEHTRHKNKKAVKKANELIRQQSREPEPGQLSRQSSRLQFTDEERADPALSKYIRKSDAAADKLDAARAKIPKQKKPVLERTFDEPTGKSKVRLRFEDTGKKPVGKMRHNPVDRPARELGGAVHGEIHRVEHENAAVEGAHKAEQLGERAGGYAVRKVKEGYRSHKLKPYRAAAKAEDAAFKANINVRYGQALRDNPQLAGANPLSKALQKRKIRKEYAKAVRSGTARGAHGAAATAKKTAQNATKAAQKTAAFAARHWKVILIAVAAILILVLLFAGLSSCGAMLQGGFTSIIGTSYTAEDEAINAVDRDYSDLEIGLRRQIDNIPRDYPGYDEYRYFVDEIGHDPFELASYLTAKYHDYTREEVQAELQALFSQQYTLSIQEVVEVRYRTETHTDTWTDPETGETHTDTYTVEVPYNYYILNVTLKNKSLGSVAAANLTPEQREMYDIYRETQGNKPYLFEGNANVNRGEYTDYDIPPEALTDARFAAMIAEAEKYLGYPYVWGGSSPSTSFDCSGFACWVINQSGVGSVGRTTATGLFNYCSKIPPSEAKPGDLIFFHSTYDSAGPVSHVGIYVGNGMMIHCGNPISYASVTSKYWTEHFYAYGRLP</sequence>
<keyword evidence="6" id="KW-1133">Transmembrane helix</keyword>
<evidence type="ECO:0000256" key="2">
    <source>
        <dbReference type="ARBA" id="ARBA00022670"/>
    </source>
</evidence>
<dbReference type="PROSITE" id="PS51935">
    <property type="entry name" value="NLPC_P60"/>
    <property type="match status" value="1"/>
</dbReference>
<keyword evidence="6" id="KW-0812">Transmembrane</keyword>
<dbReference type="PANTHER" id="PTHR47053:SF1">
    <property type="entry name" value="MUREIN DD-ENDOPEPTIDASE MEPH-RELATED"/>
    <property type="match status" value="1"/>
</dbReference>
<evidence type="ECO:0000256" key="5">
    <source>
        <dbReference type="SAM" id="MobiDB-lite"/>
    </source>
</evidence>
<keyword evidence="6" id="KW-0472">Membrane</keyword>
<organism evidence="8 9">
    <name type="scientific">Dehalobacterium formicoaceticum</name>
    <dbReference type="NCBI Taxonomy" id="51515"/>
    <lineage>
        <taxon>Bacteria</taxon>
        <taxon>Bacillati</taxon>
        <taxon>Bacillota</taxon>
        <taxon>Clostridia</taxon>
        <taxon>Eubacteriales</taxon>
        <taxon>Peptococcaceae</taxon>
        <taxon>Dehalobacterium</taxon>
    </lineage>
</organism>
<evidence type="ECO:0000256" key="1">
    <source>
        <dbReference type="ARBA" id="ARBA00007074"/>
    </source>
</evidence>